<dbReference type="EMBL" id="JALIGE010000075">
    <property type="protein sequence ID" value="MCS2162701.1"/>
    <property type="molecule type" value="Genomic_DNA"/>
</dbReference>
<evidence type="ECO:0000259" key="1">
    <source>
        <dbReference type="Pfam" id="PF13304"/>
    </source>
</evidence>
<accession>A0ABT2E4U9</accession>
<dbReference type="Pfam" id="PF13304">
    <property type="entry name" value="AAA_21"/>
    <property type="match status" value="1"/>
</dbReference>
<evidence type="ECO:0000313" key="2">
    <source>
        <dbReference type="EMBL" id="MCS2162701.1"/>
    </source>
</evidence>
<proteinExistence type="predicted"/>
<organism evidence="2 3">
    <name type="scientific">Scandinavium hiltneri</name>
    <dbReference type="NCBI Taxonomy" id="2926519"/>
    <lineage>
        <taxon>Bacteria</taxon>
        <taxon>Pseudomonadati</taxon>
        <taxon>Pseudomonadota</taxon>
        <taxon>Gammaproteobacteria</taxon>
        <taxon>Enterobacterales</taxon>
        <taxon>Enterobacteriaceae</taxon>
        <taxon>Scandinavium</taxon>
    </lineage>
</organism>
<dbReference type="InterPro" id="IPR051396">
    <property type="entry name" value="Bact_Antivir_Def_Nuclease"/>
</dbReference>
<keyword evidence="3" id="KW-1185">Reference proteome</keyword>
<comment type="caution">
    <text evidence="2">The sequence shown here is derived from an EMBL/GenBank/DDBJ whole genome shotgun (WGS) entry which is preliminary data.</text>
</comment>
<dbReference type="PANTHER" id="PTHR43581">
    <property type="entry name" value="ATP/GTP PHOSPHATASE"/>
    <property type="match status" value="1"/>
</dbReference>
<name>A0ABT2E4U9_9ENTR</name>
<dbReference type="InterPro" id="IPR003959">
    <property type="entry name" value="ATPase_AAA_core"/>
</dbReference>
<dbReference type="Gene3D" id="3.40.50.300">
    <property type="entry name" value="P-loop containing nucleotide triphosphate hydrolases"/>
    <property type="match status" value="1"/>
</dbReference>
<dbReference type="InterPro" id="IPR027417">
    <property type="entry name" value="P-loop_NTPase"/>
</dbReference>
<feature type="domain" description="ATPase AAA-type core" evidence="1">
    <location>
        <begin position="40"/>
        <end position="332"/>
    </location>
</feature>
<sequence>MRQPYRVESITLKDIGVFEHTHIKFPKIKSEKEDERKAEIHIFTGPNGCGKSTLLYALSGIFRPEPGGDELVRKRYRSKDSSVLFRFSGEEGAFGVKRHAEFQQLWGNDGFSYCIENSWESLIGVNWFHYDNSDQLNTKQFMFAAFAYSGSRQEKTEYTLGAIEQIQRSPFDNALSFMRTVEPSILVQWIANNKTQYALAKEDEEFDEAKKYEKALSSISEFIFDVCGLNLTFKLKRSPLDVVISFNEKNISFETLPEGLKSIITWVGDLALRLEGIPWENEADIFAQPILLFLDEVDIHLHPRWQRRILPALQKLLPNAQVFVSTHSPFVVGSVEDAYVYQLPEPLHDACRDPLTADTITAVDSKAGKSYQYILSEIFGIDEEFDVETEAQLIQFKDLIRDHLVTKQHEKAITKLAIVLSEKGDELADIVSLELRQMQRILGKKQG</sequence>
<gene>
    <name evidence="2" type="ORF">MUU47_16545</name>
</gene>
<dbReference type="Proteomes" id="UP001205357">
    <property type="component" value="Unassembled WGS sequence"/>
</dbReference>
<protein>
    <submittedName>
        <fullName evidence="2">AAA family ATPase</fullName>
    </submittedName>
</protein>
<dbReference type="RefSeq" id="WP_258989223.1">
    <property type="nucleotide sequence ID" value="NZ_JALIGE010000075.1"/>
</dbReference>
<reference evidence="2 3" key="1">
    <citation type="submission" date="2022-04" db="EMBL/GenBank/DDBJ databases">
        <title>Proposal of a three novel species of Scandinavium, Scandinavium hiltneri, Scandinavium manionii, Scandinavium tedordense.</title>
        <authorList>
            <person name="Maddock D.W."/>
            <person name="Brady C.L."/>
            <person name="Denman S."/>
            <person name="Arnold D."/>
        </authorList>
    </citation>
    <scope>NUCLEOTIDE SEQUENCE [LARGE SCALE GENOMIC DNA]</scope>
    <source>
        <strain evidence="2 3">H11S7</strain>
    </source>
</reference>
<dbReference type="PANTHER" id="PTHR43581:SF2">
    <property type="entry name" value="EXCINUCLEASE ATPASE SUBUNIT"/>
    <property type="match status" value="1"/>
</dbReference>
<dbReference type="SUPFAM" id="SSF52540">
    <property type="entry name" value="P-loop containing nucleoside triphosphate hydrolases"/>
    <property type="match status" value="1"/>
</dbReference>
<evidence type="ECO:0000313" key="3">
    <source>
        <dbReference type="Proteomes" id="UP001205357"/>
    </source>
</evidence>